<evidence type="ECO:0000313" key="2">
    <source>
        <dbReference type="Proteomes" id="UP000626109"/>
    </source>
</evidence>
<reference evidence="1" key="1">
    <citation type="submission" date="2021-02" db="EMBL/GenBank/DDBJ databases">
        <authorList>
            <person name="Dougan E. K."/>
            <person name="Rhodes N."/>
            <person name="Thang M."/>
            <person name="Chan C."/>
        </authorList>
    </citation>
    <scope>NUCLEOTIDE SEQUENCE</scope>
</reference>
<sequence>MNRDLTNQIITNMAQDQERCIPPHVADAITAHVGDNDLMNGPELRTLEKLWEAFFEQQLKPFAERGEMKVTWNYANDVRRYFQDISDECLFDLFKRKKVAIKKTGSGLSWELSW</sequence>
<evidence type="ECO:0000313" key="1">
    <source>
        <dbReference type="EMBL" id="CAE8649637.1"/>
    </source>
</evidence>
<organism evidence="1 2">
    <name type="scientific">Polarella glacialis</name>
    <name type="common">Dinoflagellate</name>
    <dbReference type="NCBI Taxonomy" id="89957"/>
    <lineage>
        <taxon>Eukaryota</taxon>
        <taxon>Sar</taxon>
        <taxon>Alveolata</taxon>
        <taxon>Dinophyceae</taxon>
        <taxon>Suessiales</taxon>
        <taxon>Suessiaceae</taxon>
        <taxon>Polarella</taxon>
    </lineage>
</organism>
<proteinExistence type="predicted"/>
<gene>
    <name evidence="1" type="ORF">PGLA2088_LOCUS7604</name>
</gene>
<accession>A0A813IGV1</accession>
<dbReference type="Proteomes" id="UP000626109">
    <property type="component" value="Unassembled WGS sequence"/>
</dbReference>
<comment type="caution">
    <text evidence="1">The sequence shown here is derived from an EMBL/GenBank/DDBJ whole genome shotgun (WGS) entry which is preliminary data.</text>
</comment>
<name>A0A813IGV1_POLGL</name>
<protein>
    <submittedName>
        <fullName evidence="1">Uncharacterized protein</fullName>
    </submittedName>
</protein>
<dbReference type="EMBL" id="CAJNNW010007965">
    <property type="protein sequence ID" value="CAE8649637.1"/>
    <property type="molecule type" value="Genomic_DNA"/>
</dbReference>
<dbReference type="AlphaFoldDB" id="A0A813IGV1"/>